<dbReference type="PATRIC" id="fig|1217710.3.peg.274"/>
<accession>N8VLD7</accession>
<organism evidence="2 3">
    <name type="scientific">Acinetobacter variabilis</name>
    <dbReference type="NCBI Taxonomy" id="70346"/>
    <lineage>
        <taxon>Bacteria</taxon>
        <taxon>Pseudomonadati</taxon>
        <taxon>Pseudomonadota</taxon>
        <taxon>Gammaproteobacteria</taxon>
        <taxon>Moraxellales</taxon>
        <taxon>Moraxellaceae</taxon>
        <taxon>Acinetobacter</taxon>
    </lineage>
</organism>
<dbReference type="Proteomes" id="UP000013070">
    <property type="component" value="Unassembled WGS sequence"/>
</dbReference>
<evidence type="ECO:0000313" key="3">
    <source>
        <dbReference type="Proteomes" id="UP000013070"/>
    </source>
</evidence>
<keyword evidence="1" id="KW-1133">Transmembrane helix</keyword>
<feature type="transmembrane region" description="Helical" evidence="1">
    <location>
        <begin position="5"/>
        <end position="22"/>
    </location>
</feature>
<protein>
    <submittedName>
        <fullName evidence="2">Uncharacterized protein</fullName>
    </submittedName>
</protein>
<proteinExistence type="predicted"/>
<gene>
    <name evidence="2" type="ORF">F969_00294</name>
</gene>
<sequence>MLKDLIFTVALLCICFMLLIMLNELTLTTETNILLSSVFIGWTILQFVRRRMFFYISISLMMGILTLLGKYEEVLWNSIGLMAGYGVYNLLQHISVPALKGKLQHISILDKFNSIAK</sequence>
<comment type="caution">
    <text evidence="2">The sequence shown here is derived from an EMBL/GenBank/DDBJ whole genome shotgun (WGS) entry which is preliminary data.</text>
</comment>
<dbReference type="RefSeq" id="WP_004780332.1">
    <property type="nucleotide sequence ID" value="NZ_KB849397.1"/>
</dbReference>
<dbReference type="AlphaFoldDB" id="N8VLD7"/>
<keyword evidence="3" id="KW-1185">Reference proteome</keyword>
<reference evidence="2 3" key="1">
    <citation type="submission" date="2013-02" db="EMBL/GenBank/DDBJ databases">
        <title>The Genome Sequence of Acinetobacter sp. NIPH 899.</title>
        <authorList>
            <consortium name="The Broad Institute Genome Sequencing Platform"/>
            <consortium name="The Broad Institute Genome Sequencing Center for Infectious Disease"/>
            <person name="Cerqueira G."/>
            <person name="Feldgarden M."/>
            <person name="Courvalin P."/>
            <person name="Perichon B."/>
            <person name="Grillot-Courvalin C."/>
            <person name="Clermont D."/>
            <person name="Rocha E."/>
            <person name="Yoon E.-J."/>
            <person name="Nemec A."/>
            <person name="Walker B."/>
            <person name="Young S.K."/>
            <person name="Zeng Q."/>
            <person name="Gargeya S."/>
            <person name="Fitzgerald M."/>
            <person name="Haas B."/>
            <person name="Abouelleil A."/>
            <person name="Alvarado L."/>
            <person name="Arachchi H.M."/>
            <person name="Berlin A.M."/>
            <person name="Chapman S.B."/>
            <person name="Dewar J."/>
            <person name="Goldberg J."/>
            <person name="Griggs A."/>
            <person name="Gujja S."/>
            <person name="Hansen M."/>
            <person name="Howarth C."/>
            <person name="Imamovic A."/>
            <person name="Larimer J."/>
            <person name="McCowan C."/>
            <person name="Murphy C."/>
            <person name="Neiman D."/>
            <person name="Pearson M."/>
            <person name="Priest M."/>
            <person name="Roberts A."/>
            <person name="Saif S."/>
            <person name="Shea T."/>
            <person name="Sisk P."/>
            <person name="Sykes S."/>
            <person name="Wortman J."/>
            <person name="Nusbaum C."/>
            <person name="Birren B."/>
        </authorList>
    </citation>
    <scope>NUCLEOTIDE SEQUENCE [LARGE SCALE GENOMIC DNA]</scope>
    <source>
        <strain evidence="2 3">NIPH 899</strain>
    </source>
</reference>
<keyword evidence="1" id="KW-0472">Membrane</keyword>
<feature type="transmembrane region" description="Helical" evidence="1">
    <location>
        <begin position="74"/>
        <end position="91"/>
    </location>
</feature>
<keyword evidence="1" id="KW-0812">Transmembrane</keyword>
<evidence type="ECO:0000256" key="1">
    <source>
        <dbReference type="SAM" id="Phobius"/>
    </source>
</evidence>
<dbReference type="EMBL" id="APPE01000024">
    <property type="protein sequence ID" value="ENV00712.1"/>
    <property type="molecule type" value="Genomic_DNA"/>
</dbReference>
<evidence type="ECO:0000313" key="2">
    <source>
        <dbReference type="EMBL" id="ENV00712.1"/>
    </source>
</evidence>
<feature type="transmembrane region" description="Helical" evidence="1">
    <location>
        <begin position="52"/>
        <end position="68"/>
    </location>
</feature>
<dbReference type="HOGENOM" id="CLU_2103716_0_0_6"/>
<name>N8VLD7_9GAMM</name>
<dbReference type="eggNOG" id="ENOG5030TMW">
    <property type="taxonomic scope" value="Bacteria"/>
</dbReference>